<dbReference type="InterPro" id="IPR007014">
    <property type="entry name" value="FUN14"/>
</dbReference>
<feature type="compositionally biased region" description="Pro residues" evidence="6">
    <location>
        <begin position="29"/>
        <end position="47"/>
    </location>
</feature>
<evidence type="ECO:0000256" key="7">
    <source>
        <dbReference type="SAM" id="Phobius"/>
    </source>
</evidence>
<evidence type="ECO:0000256" key="2">
    <source>
        <dbReference type="ARBA" id="ARBA00009160"/>
    </source>
</evidence>
<gene>
    <name evidence="8" type="ORF">V5O48_012963</name>
</gene>
<dbReference type="PANTHER" id="PTHR21346:SF10">
    <property type="entry name" value="TRANSMEMBRANE PROTEIN"/>
    <property type="match status" value="1"/>
</dbReference>
<sequence length="235" mass="24972">MEPPSSSNPYAYAPSLSAGFSQGGFPPVSSQPPPLLYPPGPTEPQPSLPTRAILTSTPRLTESVRGEGQWLNSHYPKYDIPRSASASVFRSETNMMAMNAIPPTQKADAKSASAQPSSGIPPPPESSLDLYELSFGTVAGICAGVFVKKGAKLVAFAFGGIFVLLQYLGSASIVRIDWNRAAKRFEGLFYTTDASGAKKPPTVYSLWNALVSFLTADFQARASFIGGFMLGLRVG</sequence>
<comment type="caution">
    <text evidence="8">The sequence shown here is derived from an EMBL/GenBank/DDBJ whole genome shotgun (WGS) entry which is preliminary data.</text>
</comment>
<dbReference type="PANTHER" id="PTHR21346">
    <property type="entry name" value="FUN14 DOMAIN CONTAINING"/>
    <property type="match status" value="1"/>
</dbReference>
<comment type="similarity">
    <text evidence="2">Belongs to the FUN14 family.</text>
</comment>
<keyword evidence="9" id="KW-1185">Reference proteome</keyword>
<organism evidence="8 9">
    <name type="scientific">Marasmius crinis-equi</name>
    <dbReference type="NCBI Taxonomy" id="585013"/>
    <lineage>
        <taxon>Eukaryota</taxon>
        <taxon>Fungi</taxon>
        <taxon>Dikarya</taxon>
        <taxon>Basidiomycota</taxon>
        <taxon>Agaricomycotina</taxon>
        <taxon>Agaricomycetes</taxon>
        <taxon>Agaricomycetidae</taxon>
        <taxon>Agaricales</taxon>
        <taxon>Marasmiineae</taxon>
        <taxon>Marasmiaceae</taxon>
        <taxon>Marasmius</taxon>
    </lineage>
</organism>
<feature type="transmembrane region" description="Helical" evidence="7">
    <location>
        <begin position="153"/>
        <end position="174"/>
    </location>
</feature>
<evidence type="ECO:0000313" key="8">
    <source>
        <dbReference type="EMBL" id="KAL0569011.1"/>
    </source>
</evidence>
<name>A0ABR3F1D8_9AGAR</name>
<dbReference type="Pfam" id="PF04930">
    <property type="entry name" value="FUN14"/>
    <property type="match status" value="1"/>
</dbReference>
<keyword evidence="3 7" id="KW-0812">Transmembrane</keyword>
<dbReference type="EMBL" id="JBAHYK010001210">
    <property type="protein sequence ID" value="KAL0569011.1"/>
    <property type="molecule type" value="Genomic_DNA"/>
</dbReference>
<feature type="region of interest" description="Disordered" evidence="6">
    <location>
        <begin position="103"/>
        <end position="123"/>
    </location>
</feature>
<evidence type="ECO:0000313" key="9">
    <source>
        <dbReference type="Proteomes" id="UP001465976"/>
    </source>
</evidence>
<evidence type="ECO:0000256" key="1">
    <source>
        <dbReference type="ARBA" id="ARBA00004370"/>
    </source>
</evidence>
<evidence type="ECO:0000256" key="6">
    <source>
        <dbReference type="SAM" id="MobiDB-lite"/>
    </source>
</evidence>
<dbReference type="Proteomes" id="UP001465976">
    <property type="component" value="Unassembled WGS sequence"/>
</dbReference>
<accession>A0ABR3F1D8</accession>
<protein>
    <recommendedName>
        <fullName evidence="10">FUN14 family protein</fullName>
    </recommendedName>
</protein>
<keyword evidence="5 7" id="KW-0472">Membrane</keyword>
<keyword evidence="4 7" id="KW-1133">Transmembrane helix</keyword>
<feature type="region of interest" description="Disordered" evidence="6">
    <location>
        <begin position="21"/>
        <end position="50"/>
    </location>
</feature>
<evidence type="ECO:0000256" key="4">
    <source>
        <dbReference type="ARBA" id="ARBA00022989"/>
    </source>
</evidence>
<proteinExistence type="inferred from homology"/>
<evidence type="ECO:0008006" key="10">
    <source>
        <dbReference type="Google" id="ProtNLM"/>
    </source>
</evidence>
<evidence type="ECO:0000256" key="3">
    <source>
        <dbReference type="ARBA" id="ARBA00022692"/>
    </source>
</evidence>
<reference evidence="8 9" key="1">
    <citation type="submission" date="2024-02" db="EMBL/GenBank/DDBJ databases">
        <title>A draft genome for the cacao thread blight pathogen Marasmius crinis-equi.</title>
        <authorList>
            <person name="Cohen S.P."/>
            <person name="Baruah I.K."/>
            <person name="Amoako-Attah I."/>
            <person name="Bukari Y."/>
            <person name="Meinhardt L.W."/>
            <person name="Bailey B.A."/>
        </authorList>
    </citation>
    <scope>NUCLEOTIDE SEQUENCE [LARGE SCALE GENOMIC DNA]</scope>
    <source>
        <strain evidence="8 9">GH-76</strain>
    </source>
</reference>
<comment type="subcellular location">
    <subcellularLocation>
        <location evidence="1">Membrane</location>
    </subcellularLocation>
</comment>
<evidence type="ECO:0000256" key="5">
    <source>
        <dbReference type="ARBA" id="ARBA00023136"/>
    </source>
</evidence>